<gene>
    <name evidence="1" type="ORF">J2S05_000484</name>
</gene>
<sequence>MECICNRDIFNIKIEADIAADPFWCSHCGCNLDIDDFPLSRSLKKELINWVTEYGRWLDWSTEEWLPGGKKLEVEHNSYGLLLTEKVKSELGEAYSIHFSSSKMII</sequence>
<dbReference type="EMBL" id="JAUSUA010000001">
    <property type="protein sequence ID" value="MDQ0205710.1"/>
    <property type="molecule type" value="Genomic_DNA"/>
</dbReference>
<dbReference type="Proteomes" id="UP001225034">
    <property type="component" value="Unassembled WGS sequence"/>
</dbReference>
<evidence type="ECO:0000313" key="1">
    <source>
        <dbReference type="EMBL" id="MDQ0205710.1"/>
    </source>
</evidence>
<accession>A0ABT9YDZ2</accession>
<evidence type="ECO:0000313" key="2">
    <source>
        <dbReference type="Proteomes" id="UP001225034"/>
    </source>
</evidence>
<dbReference type="RefSeq" id="WP_306979583.1">
    <property type="nucleotide sequence ID" value="NZ_JAUSUA010000001.1"/>
</dbReference>
<keyword evidence="2" id="KW-1185">Reference proteome</keyword>
<name>A0ABT9YDZ2_9BACI</name>
<comment type="caution">
    <text evidence="1">The sequence shown here is derived from an EMBL/GenBank/DDBJ whole genome shotgun (WGS) entry which is preliminary data.</text>
</comment>
<proteinExistence type="predicted"/>
<organism evidence="1 2">
    <name type="scientific">Alkalicoccobacillus murimartini</name>
    <dbReference type="NCBI Taxonomy" id="171685"/>
    <lineage>
        <taxon>Bacteria</taxon>
        <taxon>Bacillati</taxon>
        <taxon>Bacillota</taxon>
        <taxon>Bacilli</taxon>
        <taxon>Bacillales</taxon>
        <taxon>Bacillaceae</taxon>
        <taxon>Alkalicoccobacillus</taxon>
    </lineage>
</organism>
<reference evidence="1 2" key="1">
    <citation type="submission" date="2023-07" db="EMBL/GenBank/DDBJ databases">
        <title>Genomic Encyclopedia of Type Strains, Phase IV (KMG-IV): sequencing the most valuable type-strain genomes for metagenomic binning, comparative biology and taxonomic classification.</title>
        <authorList>
            <person name="Goeker M."/>
        </authorList>
    </citation>
    <scope>NUCLEOTIDE SEQUENCE [LARGE SCALE GENOMIC DNA]</scope>
    <source>
        <strain evidence="1 2">DSM 19154</strain>
    </source>
</reference>
<protein>
    <submittedName>
        <fullName evidence="1">Uncharacterized protein</fullName>
    </submittedName>
</protein>